<dbReference type="AlphaFoldDB" id="S7TCD6"/>
<name>S7TCD6_9BACT</name>
<gene>
    <name evidence="1" type="ORF">dsat_2235</name>
</gene>
<organism evidence="1 2">
    <name type="scientific">Alkalidesulfovibrio alkalitolerans DSM 16529</name>
    <dbReference type="NCBI Taxonomy" id="1121439"/>
    <lineage>
        <taxon>Bacteria</taxon>
        <taxon>Pseudomonadati</taxon>
        <taxon>Thermodesulfobacteriota</taxon>
        <taxon>Desulfovibrionia</taxon>
        <taxon>Desulfovibrionales</taxon>
        <taxon>Desulfovibrionaceae</taxon>
        <taxon>Alkalidesulfovibrio</taxon>
    </lineage>
</organism>
<evidence type="ECO:0000313" key="1">
    <source>
        <dbReference type="EMBL" id="EPR34872.1"/>
    </source>
</evidence>
<protein>
    <submittedName>
        <fullName evidence="1">Uncharacterized protein</fullName>
    </submittedName>
</protein>
<evidence type="ECO:0000313" key="2">
    <source>
        <dbReference type="Proteomes" id="UP000014975"/>
    </source>
</evidence>
<proteinExistence type="predicted"/>
<reference evidence="1 2" key="1">
    <citation type="journal article" date="2013" name="Genome Announc.">
        <title>Draft genome sequences for three mercury-methylating, sulfate-reducing bacteria.</title>
        <authorList>
            <person name="Brown S.D."/>
            <person name="Hurt R.A.Jr."/>
            <person name="Gilmour C.C."/>
            <person name="Elias D.A."/>
        </authorList>
    </citation>
    <scope>NUCLEOTIDE SEQUENCE [LARGE SCALE GENOMIC DNA]</scope>
    <source>
        <strain evidence="1 2">DSM 16529</strain>
    </source>
</reference>
<dbReference type="EMBL" id="ATHI01000005">
    <property type="protein sequence ID" value="EPR34872.1"/>
    <property type="molecule type" value="Genomic_DNA"/>
</dbReference>
<sequence>MKLKADEWISPHVGLEFSAASPQRVFLAVC</sequence>
<dbReference type="Proteomes" id="UP000014975">
    <property type="component" value="Unassembled WGS sequence"/>
</dbReference>
<comment type="caution">
    <text evidence="1">The sequence shown here is derived from an EMBL/GenBank/DDBJ whole genome shotgun (WGS) entry which is preliminary data.</text>
</comment>
<keyword evidence="2" id="KW-1185">Reference proteome</keyword>
<accession>S7TCD6</accession>